<dbReference type="PANTHER" id="PTHR21381:SF3">
    <property type="entry name" value="SGC REGION PROTEIN SGCQ-RELATED"/>
    <property type="match status" value="1"/>
</dbReference>
<dbReference type="InterPro" id="IPR011060">
    <property type="entry name" value="RibuloseP-bd_barrel"/>
</dbReference>
<dbReference type="AlphaFoldDB" id="A0A099I9C7"/>
<dbReference type="Pfam" id="PF03437">
    <property type="entry name" value="BtpA"/>
    <property type="match status" value="1"/>
</dbReference>
<dbReference type="NCBIfam" id="TIGR00259">
    <property type="entry name" value="thylakoid_BtpA"/>
    <property type="match status" value="1"/>
</dbReference>
<reference evidence="2 4" key="1">
    <citation type="submission" date="2014-08" db="EMBL/GenBank/DDBJ databases">
        <title>Clostridium innocuum, an unnegligible vancomycin-resistant pathogen causing extra-intestinal infections.</title>
        <authorList>
            <person name="Feng Y."/>
            <person name="Chiu C.-H."/>
        </authorList>
    </citation>
    <scope>NUCLEOTIDE SEQUENCE [LARGE SCALE GENOMIC DNA]</scope>
    <source>
        <strain evidence="2 4">AN88</strain>
    </source>
</reference>
<proteinExistence type="inferred from homology"/>
<sequence>MMFKPDCTAFAMIQPSALPGSYRHEDKTIDDIVAEVLEETQMIVDNGFDGVILQNMNDMPIKQIAAPEAIAYMTRIAYEIKHQYPQLILGVLVNWDGVASLAVADAVHADFVRVEHLFTGANVTSAGILEGQCVEIAALRKRIRSKVPVYADIQEVHGIPLGGKPIDDAAWEAVHEAFADGLFVSGKSKEESLEMIHAVRKKLPDTPVILGGGANGENIEELLQYYDGVSVATWVKNGNMKNPIDPKRAEIFMSSVQKAREKKRGRS</sequence>
<organism evidence="2 4">
    <name type="scientific">Clostridium innocuum</name>
    <dbReference type="NCBI Taxonomy" id="1522"/>
    <lineage>
        <taxon>Bacteria</taxon>
        <taxon>Bacillati</taxon>
        <taxon>Bacillota</taxon>
        <taxon>Clostridia</taxon>
        <taxon>Eubacteriales</taxon>
        <taxon>Clostridiaceae</taxon>
        <taxon>Clostridium</taxon>
    </lineage>
</organism>
<dbReference type="PANTHER" id="PTHR21381">
    <property type="entry name" value="ZGC:162297"/>
    <property type="match status" value="1"/>
</dbReference>
<evidence type="ECO:0000313" key="2">
    <source>
        <dbReference type="EMBL" id="KGJ54614.1"/>
    </source>
</evidence>
<protein>
    <submittedName>
        <fullName evidence="2">BtpA family membrane complex biogenesis protein</fullName>
    </submittedName>
    <submittedName>
        <fullName evidence="3">BtpA/SgcQ family protein</fullName>
    </submittedName>
</protein>
<dbReference type="SUPFAM" id="SSF51366">
    <property type="entry name" value="Ribulose-phoshate binding barrel"/>
    <property type="match status" value="1"/>
</dbReference>
<dbReference type="EMBL" id="CP048838">
    <property type="protein sequence ID" value="QJA01198.1"/>
    <property type="molecule type" value="Genomic_DNA"/>
</dbReference>
<accession>A0A099I9C7</accession>
<gene>
    <name evidence="2" type="ORF">CIAN88_03025</name>
    <name evidence="3" type="ORF">G4D54_01595</name>
</gene>
<dbReference type="GeneID" id="61924190"/>
<name>A0A099I9C7_CLOIN</name>
<evidence type="ECO:0000313" key="3">
    <source>
        <dbReference type="EMBL" id="QJA01198.1"/>
    </source>
</evidence>
<dbReference type="RefSeq" id="WP_002606984.1">
    <property type="nucleotide sequence ID" value="NZ_BAAACC010000012.1"/>
</dbReference>
<dbReference type="EMBL" id="JQIF01000014">
    <property type="protein sequence ID" value="KGJ54614.1"/>
    <property type="molecule type" value="Genomic_DNA"/>
</dbReference>
<dbReference type="InterPro" id="IPR005137">
    <property type="entry name" value="BtpA"/>
</dbReference>
<comment type="similarity">
    <text evidence="1">Belongs to the BtpA family.</text>
</comment>
<dbReference type="Proteomes" id="UP000030008">
    <property type="component" value="Unassembled WGS sequence"/>
</dbReference>
<dbReference type="PIRSF" id="PIRSF005956">
    <property type="entry name" value="BtpA"/>
    <property type="match status" value="1"/>
</dbReference>
<reference evidence="3 5" key="2">
    <citation type="submission" date="2020-02" db="EMBL/GenBank/DDBJ databases">
        <authorList>
            <person name="Kociolek L.K."/>
            <person name="Ozer E.A."/>
        </authorList>
    </citation>
    <scope>NUCLEOTIDE SEQUENCE [LARGE SCALE GENOMIC DNA]</scope>
    <source>
        <strain evidence="3 5">ATCC 14501</strain>
    </source>
</reference>
<dbReference type="Proteomes" id="UP000503330">
    <property type="component" value="Chromosome"/>
</dbReference>
<evidence type="ECO:0000313" key="5">
    <source>
        <dbReference type="Proteomes" id="UP000503330"/>
    </source>
</evidence>
<evidence type="ECO:0000256" key="1">
    <source>
        <dbReference type="ARBA" id="ARBA00006007"/>
    </source>
</evidence>
<evidence type="ECO:0000313" key="4">
    <source>
        <dbReference type="Proteomes" id="UP000030008"/>
    </source>
</evidence>